<organism evidence="7 8">
    <name type="scientific">Coemansia javaensis</name>
    <dbReference type="NCBI Taxonomy" id="2761396"/>
    <lineage>
        <taxon>Eukaryota</taxon>
        <taxon>Fungi</taxon>
        <taxon>Fungi incertae sedis</taxon>
        <taxon>Zoopagomycota</taxon>
        <taxon>Kickxellomycotina</taxon>
        <taxon>Kickxellomycetes</taxon>
        <taxon>Kickxellales</taxon>
        <taxon>Kickxellaceae</taxon>
        <taxon>Coemansia</taxon>
    </lineage>
</organism>
<comment type="similarity">
    <text evidence="2">Belongs to the SPF27 family.</text>
</comment>
<keyword evidence="8" id="KW-1185">Reference proteome</keyword>
<evidence type="ECO:0000256" key="6">
    <source>
        <dbReference type="ARBA" id="ARBA00023242"/>
    </source>
</evidence>
<dbReference type="Pfam" id="PF05700">
    <property type="entry name" value="BCAS2"/>
    <property type="match status" value="1"/>
</dbReference>
<dbReference type="EMBL" id="JANBUL010000149">
    <property type="protein sequence ID" value="KAJ2780125.1"/>
    <property type="molecule type" value="Genomic_DNA"/>
</dbReference>
<evidence type="ECO:0000313" key="7">
    <source>
        <dbReference type="EMBL" id="KAJ2780125.1"/>
    </source>
</evidence>
<evidence type="ECO:0000313" key="8">
    <source>
        <dbReference type="Proteomes" id="UP001140217"/>
    </source>
</evidence>
<dbReference type="GO" id="GO:0006397">
    <property type="term" value="P:mRNA processing"/>
    <property type="evidence" value="ECO:0007669"/>
    <property type="project" value="UniProtKB-KW"/>
</dbReference>
<dbReference type="GO" id="GO:0071013">
    <property type="term" value="C:catalytic step 2 spliceosome"/>
    <property type="evidence" value="ECO:0007669"/>
    <property type="project" value="TreeGrafter"/>
</dbReference>
<dbReference type="OrthoDB" id="205794at2759"/>
<dbReference type="Proteomes" id="UP001140217">
    <property type="component" value="Unassembled WGS sequence"/>
</dbReference>
<comment type="subcellular location">
    <subcellularLocation>
        <location evidence="1">Nucleus</location>
    </subcellularLocation>
</comment>
<gene>
    <name evidence="7" type="ORF">H4R18_003629</name>
</gene>
<keyword evidence="5" id="KW-0508">mRNA splicing</keyword>
<evidence type="ECO:0000256" key="2">
    <source>
        <dbReference type="ARBA" id="ARBA00010788"/>
    </source>
</evidence>
<evidence type="ECO:0000256" key="5">
    <source>
        <dbReference type="ARBA" id="ARBA00023187"/>
    </source>
</evidence>
<keyword evidence="6" id="KW-0539">Nucleus</keyword>
<dbReference type="GO" id="GO:0071011">
    <property type="term" value="C:precatalytic spliceosome"/>
    <property type="evidence" value="ECO:0007669"/>
    <property type="project" value="TreeGrafter"/>
</dbReference>
<dbReference type="InterPro" id="IPR008409">
    <property type="entry name" value="SPF27"/>
</dbReference>
<protein>
    <recommendedName>
        <fullName evidence="9">Pre-mRNA-splicing factor SPF27</fullName>
    </recommendedName>
</protein>
<evidence type="ECO:0000256" key="3">
    <source>
        <dbReference type="ARBA" id="ARBA00022664"/>
    </source>
</evidence>
<comment type="caution">
    <text evidence="7">The sequence shown here is derived from an EMBL/GenBank/DDBJ whole genome shotgun (WGS) entry which is preliminary data.</text>
</comment>
<reference evidence="7" key="1">
    <citation type="submission" date="2022-07" db="EMBL/GenBank/DDBJ databases">
        <title>Phylogenomic reconstructions and comparative analyses of Kickxellomycotina fungi.</title>
        <authorList>
            <person name="Reynolds N.K."/>
            <person name="Stajich J.E."/>
            <person name="Barry K."/>
            <person name="Grigoriev I.V."/>
            <person name="Crous P."/>
            <person name="Smith M.E."/>
        </authorList>
    </citation>
    <scope>NUCLEOTIDE SEQUENCE</scope>
    <source>
        <strain evidence="7">NBRC 105414</strain>
    </source>
</reference>
<evidence type="ECO:0000256" key="4">
    <source>
        <dbReference type="ARBA" id="ARBA00022728"/>
    </source>
</evidence>
<name>A0A9W8H6H2_9FUNG</name>
<dbReference type="GO" id="GO:0000974">
    <property type="term" value="C:Prp19 complex"/>
    <property type="evidence" value="ECO:0007669"/>
    <property type="project" value="TreeGrafter"/>
</dbReference>
<dbReference type="PANTHER" id="PTHR13296">
    <property type="entry name" value="BCAS2 PROTEIN"/>
    <property type="match status" value="1"/>
</dbReference>
<dbReference type="AlphaFoldDB" id="A0A9W8H6H2"/>
<evidence type="ECO:0008006" key="9">
    <source>
        <dbReference type="Google" id="ProtNLM"/>
    </source>
</evidence>
<keyword evidence="4" id="KW-0747">Spliceosome</keyword>
<sequence length="203" mass="22725">MSGRDVALDSLPYVDKEYDDPAVREQVLALIQEEMGRVAAPAMPRGQRAPGFGGSALLQKEYERVRGGDALPAFDVERYKLTAPGSDGDGDVDAWRRAADNAAAQLEHQGARQENLELLQRFGANAWRLGNYQKEALLRSIEAATQRCRSEGMDANRARKREQTEAAARLRDLEARWSEGVRQCVEIQVASDQLRREIEELEK</sequence>
<dbReference type="GO" id="GO:0008380">
    <property type="term" value="P:RNA splicing"/>
    <property type="evidence" value="ECO:0007669"/>
    <property type="project" value="UniProtKB-KW"/>
</dbReference>
<evidence type="ECO:0000256" key="1">
    <source>
        <dbReference type="ARBA" id="ARBA00004123"/>
    </source>
</evidence>
<dbReference type="PANTHER" id="PTHR13296:SF0">
    <property type="entry name" value="PRE-MRNA-SPLICING FACTOR SPF27"/>
    <property type="match status" value="1"/>
</dbReference>
<accession>A0A9W8H6H2</accession>
<keyword evidence="3" id="KW-0507">mRNA processing</keyword>
<proteinExistence type="inferred from homology"/>